<dbReference type="HOGENOM" id="CLU_065679_0_1_1"/>
<gene>
    <name evidence="5" type="primary">LOC112274979</name>
    <name evidence="4" type="ORF">PHYPA_001990</name>
</gene>
<dbReference type="SUPFAM" id="SSF54791">
    <property type="entry name" value="Eukaryotic type KH-domain (KH-domain type I)"/>
    <property type="match status" value="1"/>
</dbReference>
<dbReference type="EnsemblPlants" id="Pp3c2_300V3.1">
    <property type="protein sequence ID" value="Pp3c2_300V3.1"/>
    <property type="gene ID" value="Pp3c2_300"/>
</dbReference>
<feature type="domain" description="K Homology" evidence="3">
    <location>
        <begin position="125"/>
        <end position="225"/>
    </location>
</feature>
<evidence type="ECO:0000313" key="5">
    <source>
        <dbReference type="EnsemblPlants" id="Pp3c2_300V3.1"/>
    </source>
</evidence>
<dbReference type="STRING" id="3218.A9TGK8"/>
<dbReference type="Pfam" id="PF22675">
    <property type="entry name" value="KH-I_KHDC4-BBP"/>
    <property type="match status" value="1"/>
</dbReference>
<reference evidence="5" key="3">
    <citation type="submission" date="2020-12" db="UniProtKB">
        <authorList>
            <consortium name="EnsemblPlants"/>
        </authorList>
    </citation>
    <scope>IDENTIFICATION</scope>
</reference>
<dbReference type="InterPro" id="IPR055256">
    <property type="entry name" value="KH_1_KHDC4/BBP-like"/>
</dbReference>
<dbReference type="EnsemblPlants" id="Pp3c2_300V3.5">
    <property type="protein sequence ID" value="Pp3c2_300V3.5"/>
    <property type="gene ID" value="Pp3c2_300"/>
</dbReference>
<dbReference type="EnsemblPlants" id="Pp3c2_300V3.3">
    <property type="protein sequence ID" value="Pp3c2_300V3.3"/>
    <property type="gene ID" value="Pp3c2_300"/>
</dbReference>
<evidence type="ECO:0000256" key="2">
    <source>
        <dbReference type="SAM" id="MobiDB-lite"/>
    </source>
</evidence>
<dbReference type="SMART" id="SM00322">
    <property type="entry name" value="KH"/>
    <property type="match status" value="1"/>
</dbReference>
<protein>
    <recommendedName>
        <fullName evidence="3">K Homology domain-containing protein</fullName>
    </recommendedName>
</protein>
<dbReference type="KEGG" id="ppp:112274979"/>
<dbReference type="FunCoup" id="A9TGK8">
    <property type="interactions" value="2416"/>
</dbReference>
<dbReference type="EnsemblPlants" id="Pp3c2_300V3.6">
    <property type="protein sequence ID" value="Pp3c2_300V3.6"/>
    <property type="gene ID" value="Pp3c2_300"/>
</dbReference>
<dbReference type="Gramene" id="Pp3c2_300V3.7">
    <property type="protein sequence ID" value="Pp3c2_300V3.7"/>
    <property type="gene ID" value="Pp3c2_300"/>
</dbReference>
<dbReference type="InterPro" id="IPR032377">
    <property type="entry name" value="STAR_dimer"/>
</dbReference>
<evidence type="ECO:0000313" key="4">
    <source>
        <dbReference type="EMBL" id="PNR59199.1"/>
    </source>
</evidence>
<accession>A9TGK8</accession>
<dbReference type="Gramene" id="Pp3c2_300V3.4">
    <property type="protein sequence ID" value="Pp3c2_300V3.4"/>
    <property type="gene ID" value="Pp3c2_300"/>
</dbReference>
<sequence length="276" mass="30389">MAGRYMHFSPSAGGSPQLVIRSSTAAVDHDKYLSELLAERQNLCPFMQVLPNCSRLLNQEIMRVTTLVGKLPYLDQDGLDHRSPLPVGTPLNDGGSGDLNGWGERLVIPQVGWHGTPGASAGLILKKTQRIDIPIDKYPNYNFVGRILGPRGNSLKRVEATTGCRVLIRGRGSIKDIAKEDKMRDKPGFEHLNEPLHVLVEAELPANIIDVQLSRAREILHDLLKPVNESFDAVKKAQLRELATLNGALREEGLAHMSGTASPFNNPGMKRAKTRR</sequence>
<reference evidence="4 6" key="1">
    <citation type="journal article" date="2008" name="Science">
        <title>The Physcomitrella genome reveals evolutionary insights into the conquest of land by plants.</title>
        <authorList>
            <person name="Rensing S."/>
            <person name="Lang D."/>
            <person name="Zimmer A."/>
            <person name="Terry A."/>
            <person name="Salamov A."/>
            <person name="Shapiro H."/>
            <person name="Nishiyama T."/>
            <person name="Perroud P.-F."/>
            <person name="Lindquist E."/>
            <person name="Kamisugi Y."/>
            <person name="Tanahashi T."/>
            <person name="Sakakibara K."/>
            <person name="Fujita T."/>
            <person name="Oishi K."/>
            <person name="Shin-I T."/>
            <person name="Kuroki Y."/>
            <person name="Toyoda A."/>
            <person name="Suzuki Y."/>
            <person name="Hashimoto A."/>
            <person name="Yamaguchi K."/>
            <person name="Sugano A."/>
            <person name="Kohara Y."/>
            <person name="Fujiyama A."/>
            <person name="Anterola A."/>
            <person name="Aoki S."/>
            <person name="Ashton N."/>
            <person name="Barbazuk W.B."/>
            <person name="Barker E."/>
            <person name="Bennetzen J."/>
            <person name="Bezanilla M."/>
            <person name="Blankenship R."/>
            <person name="Cho S.H."/>
            <person name="Dutcher S."/>
            <person name="Estelle M."/>
            <person name="Fawcett J.A."/>
            <person name="Gundlach H."/>
            <person name="Hanada K."/>
            <person name="Heyl A."/>
            <person name="Hicks K.A."/>
            <person name="Hugh J."/>
            <person name="Lohr M."/>
            <person name="Mayer K."/>
            <person name="Melkozernov A."/>
            <person name="Murata T."/>
            <person name="Nelson D."/>
            <person name="Pils B."/>
            <person name="Prigge M."/>
            <person name="Reiss B."/>
            <person name="Renner T."/>
            <person name="Rombauts S."/>
            <person name="Rushton P."/>
            <person name="Sanderfoot A."/>
            <person name="Schween G."/>
            <person name="Shiu S.-H."/>
            <person name="Stueber K."/>
            <person name="Theodoulou F.L."/>
            <person name="Tu H."/>
            <person name="Van de Peer Y."/>
            <person name="Verrier P.J."/>
            <person name="Waters E."/>
            <person name="Wood A."/>
            <person name="Yang L."/>
            <person name="Cove D."/>
            <person name="Cuming A."/>
            <person name="Hasebe M."/>
            <person name="Lucas S."/>
            <person name="Mishler D.B."/>
            <person name="Reski R."/>
            <person name="Grigoriev I."/>
            <person name="Quatrano R.S."/>
            <person name="Boore J.L."/>
        </authorList>
    </citation>
    <scope>NUCLEOTIDE SEQUENCE [LARGE SCALE GENOMIC DNA]</scope>
    <source>
        <strain evidence="5 6">cv. Gransden 2004</strain>
    </source>
</reference>
<reference evidence="4 6" key="2">
    <citation type="journal article" date="2018" name="Plant J.">
        <title>The Physcomitrella patens chromosome-scale assembly reveals moss genome structure and evolution.</title>
        <authorList>
            <person name="Lang D."/>
            <person name="Ullrich K.K."/>
            <person name="Murat F."/>
            <person name="Fuchs J."/>
            <person name="Jenkins J."/>
            <person name="Haas F.B."/>
            <person name="Piednoel M."/>
            <person name="Gundlach H."/>
            <person name="Van Bel M."/>
            <person name="Meyberg R."/>
            <person name="Vives C."/>
            <person name="Morata J."/>
            <person name="Symeonidi A."/>
            <person name="Hiss M."/>
            <person name="Muchero W."/>
            <person name="Kamisugi Y."/>
            <person name="Saleh O."/>
            <person name="Blanc G."/>
            <person name="Decker E.L."/>
            <person name="van Gessel N."/>
            <person name="Grimwood J."/>
            <person name="Hayes R.D."/>
            <person name="Graham S.W."/>
            <person name="Gunter L.E."/>
            <person name="McDaniel S.F."/>
            <person name="Hoernstein S.N.W."/>
            <person name="Larsson A."/>
            <person name="Li F.W."/>
            <person name="Perroud P.F."/>
            <person name="Phillips J."/>
            <person name="Ranjan P."/>
            <person name="Rokshar D.S."/>
            <person name="Rothfels C.J."/>
            <person name="Schneider L."/>
            <person name="Shu S."/>
            <person name="Stevenson D.W."/>
            <person name="Thummler F."/>
            <person name="Tillich M."/>
            <person name="Villarreal Aguilar J.C."/>
            <person name="Widiez T."/>
            <person name="Wong G.K."/>
            <person name="Wymore A."/>
            <person name="Zhang Y."/>
            <person name="Zimmer A.D."/>
            <person name="Quatrano R.S."/>
            <person name="Mayer K.F.X."/>
            <person name="Goodstein D."/>
            <person name="Casacuberta J.M."/>
            <person name="Vandepoele K."/>
            <person name="Reski R."/>
            <person name="Cuming A.C."/>
            <person name="Tuskan G.A."/>
            <person name="Maumus F."/>
            <person name="Salse J."/>
            <person name="Schmutz J."/>
            <person name="Rensing S.A."/>
        </authorList>
    </citation>
    <scope>NUCLEOTIDE SEQUENCE [LARGE SCALE GENOMIC DNA]</scope>
    <source>
        <strain evidence="5 6">cv. Gransden 2004</strain>
    </source>
</reference>
<dbReference type="EMBL" id="ABEU02000002">
    <property type="protein sequence ID" value="PNR59199.1"/>
    <property type="molecule type" value="Genomic_DNA"/>
</dbReference>
<keyword evidence="6" id="KW-1185">Reference proteome</keyword>
<evidence type="ECO:0000256" key="1">
    <source>
        <dbReference type="ARBA" id="ARBA00022884"/>
    </source>
</evidence>
<dbReference type="Gramene" id="Pp3c2_300V3.6">
    <property type="protein sequence ID" value="Pp3c2_300V3.6"/>
    <property type="gene ID" value="Pp3c2_300"/>
</dbReference>
<name>A9TGK8_PHYPA</name>
<dbReference type="EnsemblPlants" id="Pp3c2_300V3.2">
    <property type="protein sequence ID" value="Pp3c2_300V3.2"/>
    <property type="gene ID" value="Pp3c2_300"/>
</dbReference>
<dbReference type="PANTHER" id="PTHR11208">
    <property type="entry name" value="RNA-BINDING PROTEIN RELATED"/>
    <property type="match status" value="1"/>
</dbReference>
<dbReference type="PaxDb" id="3218-PP1S226_23V6.1"/>
<dbReference type="OrthoDB" id="6777263at2759"/>
<dbReference type="Gene3D" id="3.30.1370.10">
    <property type="entry name" value="K Homology domain, type 1"/>
    <property type="match status" value="1"/>
</dbReference>
<dbReference type="InterPro" id="IPR004087">
    <property type="entry name" value="KH_dom"/>
</dbReference>
<dbReference type="Gramene" id="Pp3c2_300V3.5">
    <property type="protein sequence ID" value="Pp3c2_300V3.5"/>
    <property type="gene ID" value="Pp3c2_300"/>
</dbReference>
<dbReference type="GeneID" id="112274979"/>
<dbReference type="InterPro" id="IPR036612">
    <property type="entry name" value="KH_dom_type_1_sf"/>
</dbReference>
<dbReference type="OMA" id="RADLNGW"/>
<proteinExistence type="predicted"/>
<dbReference type="Gramene" id="Pp3c2_300V3.2">
    <property type="protein sequence ID" value="Pp3c2_300V3.2"/>
    <property type="gene ID" value="Pp3c2_300"/>
</dbReference>
<dbReference type="eggNOG" id="KOG1588">
    <property type="taxonomic scope" value="Eukaryota"/>
</dbReference>
<dbReference type="PANTHER" id="PTHR11208:SF42">
    <property type="entry name" value="QUAKING RELATED 54B, ISOFORM E"/>
    <property type="match status" value="1"/>
</dbReference>
<dbReference type="Gramene" id="Pp3c2_300V3.1">
    <property type="protein sequence ID" value="Pp3c2_300V3.1"/>
    <property type="gene ID" value="Pp3c2_300"/>
</dbReference>
<dbReference type="AlphaFoldDB" id="A9TGK8"/>
<dbReference type="GO" id="GO:0003729">
    <property type="term" value="F:mRNA binding"/>
    <property type="evidence" value="ECO:0000318"/>
    <property type="project" value="GO_Central"/>
</dbReference>
<evidence type="ECO:0000313" key="6">
    <source>
        <dbReference type="Proteomes" id="UP000006727"/>
    </source>
</evidence>
<dbReference type="Gramene" id="Pp3c2_300V3.3">
    <property type="protein sequence ID" value="Pp3c2_300V3.3"/>
    <property type="gene ID" value="Pp3c2_300"/>
</dbReference>
<dbReference type="Pfam" id="PF16544">
    <property type="entry name" value="STAR_dimer"/>
    <property type="match status" value="1"/>
</dbReference>
<feature type="region of interest" description="Disordered" evidence="2">
    <location>
        <begin position="257"/>
        <end position="276"/>
    </location>
</feature>
<dbReference type="RefSeq" id="XP_024360648.1">
    <property type="nucleotide sequence ID" value="XM_024504880.2"/>
</dbReference>
<dbReference type="InterPro" id="IPR045071">
    <property type="entry name" value="BBP-like"/>
</dbReference>
<evidence type="ECO:0000259" key="3">
    <source>
        <dbReference type="SMART" id="SM00322"/>
    </source>
</evidence>
<dbReference type="GO" id="GO:0005634">
    <property type="term" value="C:nucleus"/>
    <property type="evidence" value="ECO:0000318"/>
    <property type="project" value="GO_Central"/>
</dbReference>
<dbReference type="Proteomes" id="UP000006727">
    <property type="component" value="Chromosome 2"/>
</dbReference>
<keyword evidence="1" id="KW-0694">RNA-binding</keyword>
<dbReference type="EnsemblPlants" id="Pp3c2_300V3.4">
    <property type="protein sequence ID" value="Pp3c2_300V3.4"/>
    <property type="gene ID" value="Pp3c2_300"/>
</dbReference>
<dbReference type="EnsemblPlants" id="Pp3c2_300V3.7">
    <property type="protein sequence ID" value="Pp3c2_300V3.7"/>
    <property type="gene ID" value="Pp3c2_300"/>
</dbReference>
<organism evidence="4">
    <name type="scientific">Physcomitrium patens</name>
    <name type="common">Spreading-leaved earth moss</name>
    <name type="synonym">Physcomitrella patens</name>
    <dbReference type="NCBI Taxonomy" id="3218"/>
    <lineage>
        <taxon>Eukaryota</taxon>
        <taxon>Viridiplantae</taxon>
        <taxon>Streptophyta</taxon>
        <taxon>Embryophyta</taxon>
        <taxon>Bryophyta</taxon>
        <taxon>Bryophytina</taxon>
        <taxon>Bryopsida</taxon>
        <taxon>Funariidae</taxon>
        <taxon>Funariales</taxon>
        <taxon>Funariaceae</taxon>
        <taxon>Physcomitrium</taxon>
    </lineage>
</organism>
<dbReference type="GO" id="GO:0048024">
    <property type="term" value="P:regulation of mRNA splicing, via spliceosome"/>
    <property type="evidence" value="ECO:0000318"/>
    <property type="project" value="GO_Central"/>
</dbReference>